<dbReference type="AlphaFoldDB" id="A0A8J8P727"/>
<gene>
    <name evidence="1" type="ORF">FGO68_gene5032</name>
</gene>
<sequence length="322" mass="36421">MGDNALTYQISIPIFQRYSSLVNDSGGIENCYSIDNFSSHCKLCGPGYFLQQNSSQCTRQCEQGTFPQVLLDPLNQEVLSATCENCSPQCSTCNSEEGCTQCASGYQLENDGRCTQRAESSSSRTYALRVTGNRNGSAENEFGDILSAMSKVYDLEHENRDNMESIIVLLRVGVDHFILESDFIDNYPSPNVSLVLLINCLAKITSSKLLAKNHVRVKKVYLIEIGLRDASSLRIHHNALYRLNYLIRLGQNLEYQLQRNFQFQMQPSTPLIQYLMVREAHINQTQQGKVIRPNNVLKRRDNAAKLTIRALVFNVVIQQVYL</sequence>
<dbReference type="InterPro" id="IPR009030">
    <property type="entry name" value="Growth_fac_rcpt_cys_sf"/>
</dbReference>
<name>A0A8J8P727_HALGN</name>
<comment type="caution">
    <text evidence="1">The sequence shown here is derived from an EMBL/GenBank/DDBJ whole genome shotgun (WGS) entry which is preliminary data.</text>
</comment>
<accession>A0A8J8P727</accession>
<dbReference type="Proteomes" id="UP000785679">
    <property type="component" value="Unassembled WGS sequence"/>
</dbReference>
<dbReference type="CDD" id="cd00064">
    <property type="entry name" value="FU"/>
    <property type="match status" value="1"/>
</dbReference>
<dbReference type="OrthoDB" id="441583at2759"/>
<dbReference type="Gene3D" id="2.10.220.10">
    <property type="entry name" value="Hormone Receptor, Insulin-like Growth Factor Receptor 1, Chain A, domain 2"/>
    <property type="match status" value="1"/>
</dbReference>
<dbReference type="EMBL" id="RRYP01000065">
    <property type="protein sequence ID" value="TNV88138.1"/>
    <property type="molecule type" value="Genomic_DNA"/>
</dbReference>
<proteinExistence type="predicted"/>
<reference evidence="1" key="1">
    <citation type="submission" date="2019-06" db="EMBL/GenBank/DDBJ databases">
        <authorList>
            <person name="Zheng W."/>
        </authorList>
    </citation>
    <scope>NUCLEOTIDE SEQUENCE</scope>
    <source>
        <strain evidence="1">QDHG01</strain>
    </source>
</reference>
<evidence type="ECO:0000313" key="1">
    <source>
        <dbReference type="EMBL" id="TNV88138.1"/>
    </source>
</evidence>
<dbReference type="InterPro" id="IPR006212">
    <property type="entry name" value="Furin_repeat"/>
</dbReference>
<organism evidence="1 2">
    <name type="scientific">Halteria grandinella</name>
    <dbReference type="NCBI Taxonomy" id="5974"/>
    <lineage>
        <taxon>Eukaryota</taxon>
        <taxon>Sar</taxon>
        <taxon>Alveolata</taxon>
        <taxon>Ciliophora</taxon>
        <taxon>Intramacronucleata</taxon>
        <taxon>Spirotrichea</taxon>
        <taxon>Stichotrichia</taxon>
        <taxon>Sporadotrichida</taxon>
        <taxon>Halteriidae</taxon>
        <taxon>Halteria</taxon>
    </lineage>
</organism>
<keyword evidence="2" id="KW-1185">Reference proteome</keyword>
<protein>
    <submittedName>
        <fullName evidence="1">Uncharacterized protein</fullName>
    </submittedName>
</protein>
<dbReference type="SUPFAM" id="SSF57184">
    <property type="entry name" value="Growth factor receptor domain"/>
    <property type="match status" value="1"/>
</dbReference>
<evidence type="ECO:0000313" key="2">
    <source>
        <dbReference type="Proteomes" id="UP000785679"/>
    </source>
</evidence>
<dbReference type="SMART" id="SM00261">
    <property type="entry name" value="FU"/>
    <property type="match status" value="2"/>
</dbReference>